<dbReference type="Proteomes" id="UP000664169">
    <property type="component" value="Unassembled WGS sequence"/>
</dbReference>
<dbReference type="InterPro" id="IPR017972">
    <property type="entry name" value="Cyt_P450_CS"/>
</dbReference>
<keyword evidence="7 10" id="KW-0408">Iron</keyword>
<keyword evidence="12" id="KW-1133">Transmembrane helix</keyword>
<comment type="cofactor">
    <cofactor evidence="1 10">
        <name>heme</name>
        <dbReference type="ChEBI" id="CHEBI:30413"/>
    </cofactor>
</comment>
<evidence type="ECO:0000256" key="3">
    <source>
        <dbReference type="ARBA" id="ARBA00010617"/>
    </source>
</evidence>
<evidence type="ECO:0000256" key="6">
    <source>
        <dbReference type="ARBA" id="ARBA00023002"/>
    </source>
</evidence>
<feature type="transmembrane region" description="Helical" evidence="12">
    <location>
        <begin position="52"/>
        <end position="69"/>
    </location>
</feature>
<keyword evidence="9 12" id="KW-0472">Membrane</keyword>
<dbReference type="InterPro" id="IPR036396">
    <property type="entry name" value="Cyt_P450_sf"/>
</dbReference>
<dbReference type="GO" id="GO:0020037">
    <property type="term" value="F:heme binding"/>
    <property type="evidence" value="ECO:0007669"/>
    <property type="project" value="InterPro"/>
</dbReference>
<keyword evidence="5 10" id="KW-0479">Metal-binding</keyword>
<dbReference type="SUPFAM" id="SSF48264">
    <property type="entry name" value="Cytochrome P450"/>
    <property type="match status" value="1"/>
</dbReference>
<dbReference type="PROSITE" id="PS00086">
    <property type="entry name" value="CYTOCHROME_P450"/>
    <property type="match status" value="1"/>
</dbReference>
<dbReference type="OrthoDB" id="1055148at2759"/>
<dbReference type="PANTHER" id="PTHR24304">
    <property type="entry name" value="CYTOCHROME P450 FAMILY 7"/>
    <property type="match status" value="1"/>
</dbReference>
<dbReference type="GO" id="GO:0005506">
    <property type="term" value="F:iron ion binding"/>
    <property type="evidence" value="ECO:0007669"/>
    <property type="project" value="InterPro"/>
</dbReference>
<dbReference type="InterPro" id="IPR050529">
    <property type="entry name" value="CYP450_sterol_14alpha_dmase"/>
</dbReference>
<sequence>MGLASEALNYLSQISTQSIFVLAGLIPTVLLVLVVILNVLKQLLFKDPTAPPLVFHWFPIIGSTITYGIDPYEFFFKNRRKYGDTFTFVLLGKKVTVCLGPKGSDFVLNGKLKDVSAEDVYGHLCTPVFGTDVVYDCPNSKLMEQKKFVKFGLTSEALRSYVELIGRETQEFANGVLQGKEGTVNITEAMAELTIYTASASLQGKEVRSRFDSTFAQLFHDLDAGFSPINFMLPWAPLPHNRKRDAAQQKMASVYLDIIKSRRESGKEKDSEDMIWNLMNCTYKNGTPVPDKEVSHMMIALLMAGQHSSSATSAWILLRLSTRPDIVEELLEEQKRVLGEDLPPLTNENLSLLLLNAKVVKETLRIHVPIHSIMRNVKSPMPMEGTPYTIPTSSWVLASPGASSRMEQYFPDPLKWEPHRWDDDKGDKDAEDDEKVDFGYGLVSKGANSSYIPFGAGRHRCIGEQFAYIQLGTIIATWVRNFKLSSVGEFPKTDYSSLFSRPLNPARVRLERREKVEKS</sequence>
<comment type="similarity">
    <text evidence="3 11">Belongs to the cytochrome P450 family.</text>
</comment>
<dbReference type="GO" id="GO:0032259">
    <property type="term" value="P:methylation"/>
    <property type="evidence" value="ECO:0007669"/>
    <property type="project" value="UniProtKB-KW"/>
</dbReference>
<evidence type="ECO:0000256" key="10">
    <source>
        <dbReference type="PIRSR" id="PIRSR602403-1"/>
    </source>
</evidence>
<evidence type="ECO:0000313" key="14">
    <source>
        <dbReference type="Proteomes" id="UP000664169"/>
    </source>
</evidence>
<dbReference type="Pfam" id="PF00067">
    <property type="entry name" value="p450"/>
    <property type="match status" value="1"/>
</dbReference>
<evidence type="ECO:0000256" key="9">
    <source>
        <dbReference type="ARBA" id="ARBA00023136"/>
    </source>
</evidence>
<keyword evidence="8 11" id="KW-0503">Monooxygenase</keyword>
<evidence type="ECO:0000256" key="4">
    <source>
        <dbReference type="ARBA" id="ARBA00022617"/>
    </source>
</evidence>
<evidence type="ECO:0000313" key="13">
    <source>
        <dbReference type="EMBL" id="CAF9916570.1"/>
    </source>
</evidence>
<dbReference type="InterPro" id="IPR001128">
    <property type="entry name" value="Cyt_P450"/>
</dbReference>
<dbReference type="GO" id="GO:0016020">
    <property type="term" value="C:membrane"/>
    <property type="evidence" value="ECO:0007669"/>
    <property type="project" value="UniProtKB-SubCell"/>
</dbReference>
<dbReference type="EMBL" id="CAJPDQ010000011">
    <property type="protein sequence ID" value="CAF9916570.1"/>
    <property type="molecule type" value="Genomic_DNA"/>
</dbReference>
<feature type="binding site" description="axial binding residue" evidence="10">
    <location>
        <position position="461"/>
    </location>
    <ligand>
        <name>heme</name>
        <dbReference type="ChEBI" id="CHEBI:30413"/>
    </ligand>
    <ligandPart>
        <name>Fe</name>
        <dbReference type="ChEBI" id="CHEBI:18248"/>
    </ligandPart>
</feature>
<accession>A0A8H3IDB5</accession>
<evidence type="ECO:0000256" key="11">
    <source>
        <dbReference type="RuleBase" id="RU000461"/>
    </source>
</evidence>
<evidence type="ECO:0000256" key="5">
    <source>
        <dbReference type="ARBA" id="ARBA00022723"/>
    </source>
</evidence>
<gene>
    <name evidence="13" type="primary">CYP51B</name>
    <name evidence="13" type="ORF">GOMPHAMPRED_001048</name>
</gene>
<dbReference type="FunFam" id="1.10.630.10:FF:000033">
    <property type="entry name" value="14-alpha sterol demethylase"/>
    <property type="match status" value="1"/>
</dbReference>
<name>A0A8H3IDB5_9LECA</name>
<dbReference type="GO" id="GO:0008398">
    <property type="term" value="F:sterol 14-demethylase activity"/>
    <property type="evidence" value="ECO:0007669"/>
    <property type="project" value="UniProtKB-ARBA"/>
</dbReference>
<proteinExistence type="inferred from homology"/>
<dbReference type="GO" id="GO:0008168">
    <property type="term" value="F:methyltransferase activity"/>
    <property type="evidence" value="ECO:0007669"/>
    <property type="project" value="UniProtKB-KW"/>
</dbReference>
<dbReference type="PANTHER" id="PTHR24304:SF2">
    <property type="entry name" value="24-HYDROXYCHOLESTEROL 7-ALPHA-HYDROXYLASE"/>
    <property type="match status" value="1"/>
</dbReference>
<keyword evidence="4 10" id="KW-0349">Heme</keyword>
<evidence type="ECO:0000256" key="12">
    <source>
        <dbReference type="SAM" id="Phobius"/>
    </source>
</evidence>
<keyword evidence="6 11" id="KW-0560">Oxidoreductase</keyword>
<feature type="transmembrane region" description="Helical" evidence="12">
    <location>
        <begin position="20"/>
        <end position="40"/>
    </location>
</feature>
<evidence type="ECO:0000256" key="2">
    <source>
        <dbReference type="ARBA" id="ARBA00004370"/>
    </source>
</evidence>
<dbReference type="InterPro" id="IPR002403">
    <property type="entry name" value="Cyt_P450_E_grp-IV"/>
</dbReference>
<dbReference type="PRINTS" id="PR00385">
    <property type="entry name" value="P450"/>
</dbReference>
<comment type="subcellular location">
    <subcellularLocation>
        <location evidence="2">Membrane</location>
    </subcellularLocation>
</comment>
<reference evidence="13" key="1">
    <citation type="submission" date="2021-03" db="EMBL/GenBank/DDBJ databases">
        <authorList>
            <person name="Tagirdzhanova G."/>
        </authorList>
    </citation>
    <scope>NUCLEOTIDE SEQUENCE</scope>
</reference>
<comment type="caution">
    <text evidence="13">The sequence shown here is derived from an EMBL/GenBank/DDBJ whole genome shotgun (WGS) entry which is preliminary data.</text>
</comment>
<keyword evidence="12" id="KW-0812">Transmembrane</keyword>
<dbReference type="CDD" id="cd11042">
    <property type="entry name" value="CYP51-like"/>
    <property type="match status" value="1"/>
</dbReference>
<dbReference type="Gene3D" id="1.10.630.10">
    <property type="entry name" value="Cytochrome P450"/>
    <property type="match status" value="1"/>
</dbReference>
<organism evidence="13 14">
    <name type="scientific">Gomphillus americanus</name>
    <dbReference type="NCBI Taxonomy" id="1940652"/>
    <lineage>
        <taxon>Eukaryota</taxon>
        <taxon>Fungi</taxon>
        <taxon>Dikarya</taxon>
        <taxon>Ascomycota</taxon>
        <taxon>Pezizomycotina</taxon>
        <taxon>Lecanoromycetes</taxon>
        <taxon>OSLEUM clade</taxon>
        <taxon>Ostropomycetidae</taxon>
        <taxon>Ostropales</taxon>
        <taxon>Graphidaceae</taxon>
        <taxon>Gomphilloideae</taxon>
        <taxon>Gomphillus</taxon>
    </lineage>
</organism>
<evidence type="ECO:0000256" key="8">
    <source>
        <dbReference type="ARBA" id="ARBA00023033"/>
    </source>
</evidence>
<dbReference type="PRINTS" id="PR00465">
    <property type="entry name" value="EP450IV"/>
</dbReference>
<protein>
    <submittedName>
        <fullName evidence="13">Sterol 14-alpha demethylase</fullName>
    </submittedName>
</protein>
<keyword evidence="14" id="KW-1185">Reference proteome</keyword>
<evidence type="ECO:0000256" key="7">
    <source>
        <dbReference type="ARBA" id="ARBA00023004"/>
    </source>
</evidence>
<evidence type="ECO:0000256" key="1">
    <source>
        <dbReference type="ARBA" id="ARBA00001971"/>
    </source>
</evidence>
<dbReference type="AlphaFoldDB" id="A0A8H3IDB5"/>